<dbReference type="GO" id="GO:0051959">
    <property type="term" value="F:dynein light intermediate chain binding"/>
    <property type="evidence" value="ECO:0007669"/>
    <property type="project" value="InterPro"/>
</dbReference>
<dbReference type="GO" id="GO:0007018">
    <property type="term" value="P:microtubule-based movement"/>
    <property type="evidence" value="ECO:0007669"/>
    <property type="project" value="InterPro"/>
</dbReference>
<dbReference type="Proteomes" id="UP000075880">
    <property type="component" value="Unassembled WGS sequence"/>
</dbReference>
<dbReference type="EnsemblMetazoa" id="ENSAATROPT010354">
    <property type="protein sequence ID" value="ENSAATROPP009343"/>
    <property type="gene ID" value="ENSAATROPG008414"/>
</dbReference>
<dbReference type="PANTHER" id="PTHR22878:SF68">
    <property type="entry name" value="DYNEIN HEAVY CHAIN 6, AXONEMAL-LIKE"/>
    <property type="match status" value="1"/>
</dbReference>
<dbReference type="GO" id="GO:0045505">
    <property type="term" value="F:dynein intermediate chain binding"/>
    <property type="evidence" value="ECO:0007669"/>
    <property type="project" value="InterPro"/>
</dbReference>
<name>A0AAG5DF12_ANOAO</name>
<accession>A0AAG5DF12</accession>
<evidence type="ECO:0000313" key="3">
    <source>
        <dbReference type="EnsemblMetazoa" id="ENSAATROPP009343"/>
    </source>
</evidence>
<feature type="domain" description="Dynein heavy chain linker" evidence="2">
    <location>
        <begin position="810"/>
        <end position="955"/>
    </location>
</feature>
<dbReference type="AlphaFoldDB" id="A0AAG5DF12"/>
<feature type="coiled-coil region" evidence="1">
    <location>
        <begin position="949"/>
        <end position="984"/>
    </location>
</feature>
<keyword evidence="4" id="KW-1185">Reference proteome</keyword>
<dbReference type="CDD" id="cd22265">
    <property type="entry name" value="UDM1_RNF168"/>
    <property type="match status" value="1"/>
</dbReference>
<protein>
    <recommendedName>
        <fullName evidence="2">Dynein heavy chain linker domain-containing protein</fullName>
    </recommendedName>
</protein>
<evidence type="ECO:0000256" key="1">
    <source>
        <dbReference type="SAM" id="Coils"/>
    </source>
</evidence>
<proteinExistence type="predicted"/>
<dbReference type="InterPro" id="IPR026983">
    <property type="entry name" value="DHC"/>
</dbReference>
<evidence type="ECO:0000313" key="4">
    <source>
        <dbReference type="Proteomes" id="UP000075880"/>
    </source>
</evidence>
<dbReference type="GO" id="GO:0030286">
    <property type="term" value="C:dynein complex"/>
    <property type="evidence" value="ECO:0007669"/>
    <property type="project" value="InterPro"/>
</dbReference>
<reference evidence="3" key="1">
    <citation type="submission" date="2024-04" db="UniProtKB">
        <authorList>
            <consortium name="EnsemblMetazoa"/>
        </authorList>
    </citation>
    <scope>IDENTIFICATION</scope>
    <source>
        <strain evidence="3">EBRO</strain>
    </source>
</reference>
<organism evidence="3 4">
    <name type="scientific">Anopheles atroparvus</name>
    <name type="common">European mosquito</name>
    <dbReference type="NCBI Taxonomy" id="41427"/>
    <lineage>
        <taxon>Eukaryota</taxon>
        <taxon>Metazoa</taxon>
        <taxon>Ecdysozoa</taxon>
        <taxon>Arthropoda</taxon>
        <taxon>Hexapoda</taxon>
        <taxon>Insecta</taxon>
        <taxon>Pterygota</taxon>
        <taxon>Neoptera</taxon>
        <taxon>Endopterygota</taxon>
        <taxon>Diptera</taxon>
        <taxon>Nematocera</taxon>
        <taxon>Culicoidea</taxon>
        <taxon>Culicidae</taxon>
        <taxon>Anophelinae</taxon>
        <taxon>Anopheles</taxon>
    </lineage>
</organism>
<evidence type="ECO:0000259" key="2">
    <source>
        <dbReference type="Pfam" id="PF08393"/>
    </source>
</evidence>
<dbReference type="PANTHER" id="PTHR22878">
    <property type="entry name" value="DYNEIN HEAVY CHAIN 6, AXONEMAL-LIKE-RELATED"/>
    <property type="match status" value="1"/>
</dbReference>
<keyword evidence="1" id="KW-0175">Coiled coil</keyword>
<dbReference type="InterPro" id="IPR013602">
    <property type="entry name" value="Dynein_heavy_linker"/>
</dbReference>
<dbReference type="Pfam" id="PF08393">
    <property type="entry name" value="DHC_N2"/>
    <property type="match status" value="1"/>
</dbReference>
<sequence>MRRNPSGASSWRKEQHLPWHISLPEQGPKTNKRLLKTISGSSEPAIPTIANGKYQFISSYSNRRITMVAQVENILTEKGLTKAECSKIALNSNAPFLSLELFDDWEYDSFCADVTDFWHGMEAFAFMPSSCCVQRVIVVKHESATNRWMVTVLDGPNAGSIASTPRLYLCFPFEDPYKFADRIGAAMARRREAENAIRFRFLCTYMFNDGHYAPGKLLEQNIRRRSANDEVYVVFKKIYEDYHIALALGKHLNNDATIAIEQPVQPKLEFRSLSRIPSANGERVNFHGLLDCFRRKTLLVDRHVFHAMCLVSHECEMVRRLPLFAAAFEQPITLDEFANQNETQTARMMKYLQNTWIERTVMHLHRVLSRIGPGHFNICVSQWKIYSMLKLKRLMEQIQYRMQDALRDLLLDATGAYVDFLVNDCSAVLAIGCDYSWDGNLIDSPFEPKRPAVFSLTLQMGPEAPYYSTEPERFPEVLQGIMYDTVEQTHYIQTVEPSLLQSLIFADNLYLSSVGLLDPSFVDRRNRLLEYYNKSLLPLRAYAARYGAYRDLFFTNVNEFIERVKAADKASSEIKEDIALQIRLRENLEHTVPLSIVIGPFLIDVRPLREALIRKRNELTVELLKMLTEKLRLKTAGLTTDYNAINERMCEKPISIEHIYDIRQYMESVPETVTRMEDRMKGILYEYEILDGFLWNLPDADFQQKWNALAFPRTVLKQMGTVREFHESQVEKIRKQQFADEATFTASVEDINVYISKFSTLYDVAKVSEMAVEVRRLWKALQGLIDQGHTMNRRQELFELPPISLNNLFELRKNFGAYRELWTVAADYLKLEESWIGNPLASVDLEGVRRGLQQAHDSLKDLLPQFTDQPQLLAVVEHFLQVVEGFRPNLDVMELLKCPHLEAIHWGQLAKEAGIKGKLSVDVGFDVFLEHGIRSHVATIRKIVTKAEELRLEQEQRRAEEDRIRKQEEEYRRIRAERRQKRTDI</sequence>